<dbReference type="Pfam" id="PF15413">
    <property type="entry name" value="PH_11"/>
    <property type="match status" value="1"/>
</dbReference>
<comment type="caution">
    <text evidence="9">The sequence shown here is derived from an EMBL/GenBank/DDBJ whole genome shotgun (WGS) entry which is preliminary data.</text>
</comment>
<evidence type="ECO:0000256" key="5">
    <source>
        <dbReference type="ARBA" id="ARBA00023055"/>
    </source>
</evidence>
<dbReference type="PANTHER" id="PTHR10972">
    <property type="entry name" value="OXYSTEROL-BINDING PROTEIN-RELATED"/>
    <property type="match status" value="1"/>
</dbReference>
<dbReference type="SMART" id="SM00233">
    <property type="entry name" value="PH"/>
    <property type="match status" value="1"/>
</dbReference>
<dbReference type="EMBL" id="JAINDJ010000002">
    <property type="protein sequence ID" value="KAG9457159.1"/>
    <property type="molecule type" value="Genomic_DNA"/>
</dbReference>
<name>A0AAV7F916_ARIFI</name>
<dbReference type="PANTHER" id="PTHR10972:SF96">
    <property type="entry name" value="OXYSTEROL-BINDING PROTEIN-RELATED PROTEIN 1A-RELATED"/>
    <property type="match status" value="1"/>
</dbReference>
<evidence type="ECO:0000256" key="7">
    <source>
        <dbReference type="SAM" id="MobiDB-lite"/>
    </source>
</evidence>
<gene>
    <name evidence="9" type="ORF">H6P81_001667</name>
</gene>
<dbReference type="GO" id="GO:0005829">
    <property type="term" value="C:cytosol"/>
    <property type="evidence" value="ECO:0007669"/>
    <property type="project" value="TreeGrafter"/>
</dbReference>
<keyword evidence="3" id="KW-0813">Transport</keyword>
<dbReference type="FunFam" id="2.40.160.120:FF:000006">
    <property type="entry name" value="oxysterol-binding protein-related protein 1D isoform X1"/>
    <property type="match status" value="1"/>
</dbReference>
<dbReference type="AlphaFoldDB" id="A0AAV7F916"/>
<dbReference type="Gene3D" id="2.40.160.120">
    <property type="match status" value="1"/>
</dbReference>
<organism evidence="9 10">
    <name type="scientific">Aristolochia fimbriata</name>
    <name type="common">White veined hardy Dutchman's pipe vine</name>
    <dbReference type="NCBI Taxonomy" id="158543"/>
    <lineage>
        <taxon>Eukaryota</taxon>
        <taxon>Viridiplantae</taxon>
        <taxon>Streptophyta</taxon>
        <taxon>Embryophyta</taxon>
        <taxon>Tracheophyta</taxon>
        <taxon>Spermatophyta</taxon>
        <taxon>Magnoliopsida</taxon>
        <taxon>Magnoliidae</taxon>
        <taxon>Piperales</taxon>
        <taxon>Aristolochiaceae</taxon>
        <taxon>Aristolochia</taxon>
    </lineage>
</organism>
<accession>A0AAV7F916</accession>
<dbReference type="PROSITE" id="PS50003">
    <property type="entry name" value="PH_DOMAIN"/>
    <property type="match status" value="1"/>
</dbReference>
<dbReference type="Proteomes" id="UP000825729">
    <property type="component" value="Unassembled WGS sequence"/>
</dbReference>
<evidence type="ECO:0000256" key="4">
    <source>
        <dbReference type="ARBA" id="ARBA00023054"/>
    </source>
</evidence>
<feature type="region of interest" description="Disordered" evidence="7">
    <location>
        <begin position="8"/>
        <end position="48"/>
    </location>
</feature>
<dbReference type="InterPro" id="IPR000648">
    <property type="entry name" value="Oxysterol-bd"/>
</dbReference>
<dbReference type="InterPro" id="IPR011993">
    <property type="entry name" value="PH-like_dom_sf"/>
</dbReference>
<dbReference type="FunFam" id="3.30.70.3490:FF:000013">
    <property type="entry name" value="Oxysterol-binding protein-related protein 2A"/>
    <property type="match status" value="1"/>
</dbReference>
<dbReference type="CDD" id="cd13294">
    <property type="entry name" value="PH_ORP_plant"/>
    <property type="match status" value="1"/>
</dbReference>
<evidence type="ECO:0000256" key="1">
    <source>
        <dbReference type="ARBA" id="ARBA00003361"/>
    </source>
</evidence>
<dbReference type="GO" id="GO:0016020">
    <property type="term" value="C:membrane"/>
    <property type="evidence" value="ECO:0007669"/>
    <property type="project" value="TreeGrafter"/>
</dbReference>
<proteinExistence type="inferred from homology"/>
<feature type="compositionally biased region" description="Polar residues" evidence="7">
    <location>
        <begin position="8"/>
        <end position="23"/>
    </location>
</feature>
<dbReference type="Pfam" id="PF01237">
    <property type="entry name" value="Oxysterol_BP"/>
    <property type="match status" value="1"/>
</dbReference>
<evidence type="ECO:0000313" key="10">
    <source>
        <dbReference type="Proteomes" id="UP000825729"/>
    </source>
</evidence>
<feature type="domain" description="PH" evidence="8">
    <location>
        <begin position="115"/>
        <end position="242"/>
    </location>
</feature>
<feature type="region of interest" description="Disordered" evidence="7">
    <location>
        <begin position="327"/>
        <end position="376"/>
    </location>
</feature>
<comment type="function">
    <text evidence="1">May be involved in the transport of sterols.</text>
</comment>
<keyword evidence="5" id="KW-0445">Lipid transport</keyword>
<evidence type="ECO:0000256" key="6">
    <source>
        <dbReference type="ARBA" id="ARBA00023121"/>
    </source>
</evidence>
<dbReference type="GO" id="GO:0006869">
    <property type="term" value="P:lipid transport"/>
    <property type="evidence" value="ECO:0007669"/>
    <property type="project" value="UniProtKB-KW"/>
</dbReference>
<feature type="compositionally biased region" description="Basic and acidic residues" evidence="7">
    <location>
        <begin position="341"/>
        <end position="353"/>
    </location>
</feature>
<keyword evidence="6" id="KW-0446">Lipid-binding</keyword>
<evidence type="ECO:0000313" key="9">
    <source>
        <dbReference type="EMBL" id="KAG9457159.1"/>
    </source>
</evidence>
<dbReference type="SUPFAM" id="SSF144000">
    <property type="entry name" value="Oxysterol-binding protein-like"/>
    <property type="match status" value="1"/>
</dbReference>
<dbReference type="SUPFAM" id="SSF50729">
    <property type="entry name" value="PH domain-like"/>
    <property type="match status" value="1"/>
</dbReference>
<dbReference type="InterPro" id="IPR001849">
    <property type="entry name" value="PH_domain"/>
</dbReference>
<dbReference type="Gene3D" id="2.30.29.30">
    <property type="entry name" value="Pleckstrin-homology domain (PH domain)/Phosphotyrosine-binding domain (PTB)"/>
    <property type="match status" value="1"/>
</dbReference>
<sequence length="823" mass="94477">MHPFCCVSTVSERTAQPTPSRLTTLLDMSPPGQSPSPGSAAFGSDSVDMAPNKSRDFSPYTLAALDLSNGSHHRTRSSLQSSIDLSSRSSRSMIIHDHFSQHRDPRGVILNDIVGNGISGILHKWVNYGKGWRPRWFVLQDGVLSYYKIHGRDKIELNSEIDKGSKVIGEESMKRIYRRRNGHSQVHRKPFGEVHLKVSSIRVSKSDDKRFSIFTGTKRLHLRADTRDDRAAWVEALQAIKDMYPRLSNSELIVSADNFVVSTNKLRQRLLEEGLSETAIQDSEQIMRDEFMVLHKQLVALKQRQLLLLDALRQLETEKVDLENTVVDESQRQIESASSSRRRDDKYSERSATESDEDNERQDVAEEETDEDENAFFDTRDFLSSSSFKSSESDFQRSSVDSDDEVFYPVGSEKDSDAIMNTVGFNYPYVKRRKKLPDPVEKEKGVSLWSMIKDNIGKDLTKVCLPVYFNEPLSSLQKCFEDLEYSFLLDRAYEWGKRGNNLMRILNVAAFAVSGYASTEGRNCKPFNPLLGETYEADYPDKGLRFFSEKVSHHPMIVACHCDGRGWRFWGDSNLKSKFWGRSIQLDPVGVLTLEFDDGETFQWSKVTTSIYNLILGKLYCDHYGTMRVQGNREYSCKLKFKEQSIIDRNPHQVHGIVQDRSGKTVATLIGKWDESMHYVLGDCAGKTKGLEHLSDACLLWKRSKPPSNPTRYNLTRFAITLNELTPGLKEKLQPTDSRLRPDQRCLENGEYEMANAEKLRLEQRQRQARKMQERGWKPRWFVKDKATDTYRYMGGYWEARGQNNWESCPDIFGQIPTDQIFD</sequence>
<keyword evidence="4" id="KW-0175">Coiled coil</keyword>
<dbReference type="Gene3D" id="3.30.70.3490">
    <property type="match status" value="1"/>
</dbReference>
<keyword evidence="10" id="KW-1185">Reference proteome</keyword>
<reference evidence="9 10" key="1">
    <citation type="submission" date="2021-07" db="EMBL/GenBank/DDBJ databases">
        <title>The Aristolochia fimbriata genome: insights into angiosperm evolution, floral development and chemical biosynthesis.</title>
        <authorList>
            <person name="Jiao Y."/>
        </authorList>
    </citation>
    <scope>NUCLEOTIDE SEQUENCE [LARGE SCALE GENOMIC DNA]</scope>
    <source>
        <strain evidence="9">IBCAS-2021</strain>
        <tissue evidence="9">Leaf</tissue>
    </source>
</reference>
<dbReference type="GO" id="GO:0032934">
    <property type="term" value="F:sterol binding"/>
    <property type="evidence" value="ECO:0007669"/>
    <property type="project" value="TreeGrafter"/>
</dbReference>
<evidence type="ECO:0000259" key="8">
    <source>
        <dbReference type="PROSITE" id="PS50003"/>
    </source>
</evidence>
<evidence type="ECO:0000256" key="3">
    <source>
        <dbReference type="ARBA" id="ARBA00022448"/>
    </source>
</evidence>
<comment type="similarity">
    <text evidence="2">Belongs to the OSBP family.</text>
</comment>
<feature type="compositionally biased region" description="Low complexity" evidence="7">
    <location>
        <begin position="29"/>
        <end position="46"/>
    </location>
</feature>
<evidence type="ECO:0000256" key="2">
    <source>
        <dbReference type="ARBA" id="ARBA00008842"/>
    </source>
</evidence>
<protein>
    <recommendedName>
        <fullName evidence="8">PH domain-containing protein</fullName>
    </recommendedName>
</protein>
<dbReference type="InterPro" id="IPR037239">
    <property type="entry name" value="OSBP_sf"/>
</dbReference>
<feature type="compositionally biased region" description="Acidic residues" evidence="7">
    <location>
        <begin position="354"/>
        <end position="375"/>
    </location>
</feature>